<dbReference type="EMBL" id="AP012547">
    <property type="protein sequence ID" value="BAO31265.1"/>
    <property type="molecule type" value="Genomic_DNA"/>
</dbReference>
<evidence type="ECO:0000313" key="1">
    <source>
        <dbReference type="EMBL" id="BAO31265.1"/>
    </source>
</evidence>
<dbReference type="AlphaFoldDB" id="W0SKD4"/>
<evidence type="ECO:0008006" key="3">
    <source>
        <dbReference type="Google" id="ProtNLM"/>
    </source>
</evidence>
<sequence length="72" mass="8034">MHTIVERALAKNQLLVVPDADISLLCLEGELWLTRDGDSEDYILGPGQSFDARRGDRIVVQALRTSRLKLNA</sequence>
<dbReference type="KEGG" id="shd:SUTH_03495"/>
<dbReference type="STRING" id="1223802.SUTH_03495"/>
<organism evidence="1 2">
    <name type="scientific">Sulfuritalea hydrogenivorans sk43H</name>
    <dbReference type="NCBI Taxonomy" id="1223802"/>
    <lineage>
        <taxon>Bacteria</taxon>
        <taxon>Pseudomonadati</taxon>
        <taxon>Pseudomonadota</taxon>
        <taxon>Betaproteobacteria</taxon>
        <taxon>Nitrosomonadales</taxon>
        <taxon>Sterolibacteriaceae</taxon>
        <taxon>Sulfuritalea</taxon>
    </lineage>
</organism>
<proteinExistence type="predicted"/>
<dbReference type="Pfam" id="PF11142">
    <property type="entry name" value="DUF2917"/>
    <property type="match status" value="1"/>
</dbReference>
<gene>
    <name evidence="1" type="ORF">SUTH_03495</name>
</gene>
<accession>W0SKD4</accession>
<dbReference type="Proteomes" id="UP000031637">
    <property type="component" value="Chromosome"/>
</dbReference>
<protein>
    <recommendedName>
        <fullName evidence="3">DUF2917 domain-containing protein</fullName>
    </recommendedName>
</protein>
<keyword evidence="2" id="KW-1185">Reference proteome</keyword>
<reference evidence="1 2" key="1">
    <citation type="journal article" date="2014" name="Syst. Appl. Microbiol.">
        <title>Complete genomes of freshwater sulfur oxidizers Sulfuricella denitrificans skB26 and Sulfuritalea hydrogenivorans sk43H: genetic insights into the sulfur oxidation pathway of betaproteobacteria.</title>
        <authorList>
            <person name="Watanabe T."/>
            <person name="Kojima H."/>
            <person name="Fukui M."/>
        </authorList>
    </citation>
    <scope>NUCLEOTIDE SEQUENCE [LARGE SCALE GENOMIC DNA]</scope>
    <source>
        <strain evidence="1">DSM22779</strain>
    </source>
</reference>
<evidence type="ECO:0000313" key="2">
    <source>
        <dbReference type="Proteomes" id="UP000031637"/>
    </source>
</evidence>
<dbReference type="HOGENOM" id="CLU_2720827_0_0_4"/>
<name>W0SKD4_9PROT</name>
<dbReference type="InterPro" id="IPR021317">
    <property type="entry name" value="DUF2917"/>
</dbReference>